<dbReference type="Proteomes" id="UP001281761">
    <property type="component" value="Unassembled WGS sequence"/>
</dbReference>
<evidence type="ECO:0008006" key="3">
    <source>
        <dbReference type="Google" id="ProtNLM"/>
    </source>
</evidence>
<name>A0ABQ9XNK3_9EUKA</name>
<evidence type="ECO:0000313" key="1">
    <source>
        <dbReference type="EMBL" id="KAK2951715.1"/>
    </source>
</evidence>
<dbReference type="EMBL" id="JARBJD010000114">
    <property type="protein sequence ID" value="KAK2951715.1"/>
    <property type="molecule type" value="Genomic_DNA"/>
</dbReference>
<evidence type="ECO:0000313" key="2">
    <source>
        <dbReference type="Proteomes" id="UP001281761"/>
    </source>
</evidence>
<organism evidence="1 2">
    <name type="scientific">Blattamonas nauphoetae</name>
    <dbReference type="NCBI Taxonomy" id="2049346"/>
    <lineage>
        <taxon>Eukaryota</taxon>
        <taxon>Metamonada</taxon>
        <taxon>Preaxostyla</taxon>
        <taxon>Oxymonadida</taxon>
        <taxon>Blattamonas</taxon>
    </lineage>
</organism>
<protein>
    <recommendedName>
        <fullName evidence="3">Tyr recombinase domain-containing protein</fullName>
    </recommendedName>
</protein>
<accession>A0ABQ9XNK3</accession>
<proteinExistence type="predicted"/>
<gene>
    <name evidence="1" type="ORF">BLNAU_13327</name>
</gene>
<keyword evidence="2" id="KW-1185">Reference proteome</keyword>
<sequence>MLQNFGEAAQLESVFPLQSLDKPIRCALIALDTLHRGERTPDCIHQSISDTIDLVKKEKQTPDISISKPPFIVFDLFKILSYIPDCFPEKPFEASLFLLSLCTGARASTCAAIELRDIERIVCLKDTSVLLITIRLRKMKGHHAQDTVVTLEGDVFTYSCLNAVFWLQEHLTRNFSLSLTSLMHRVTSHPAAKNNIPDIQLEKVGLVTHSARIWAKKAKAHNRDVGVRGRPPELNCSQQT</sequence>
<reference evidence="1 2" key="1">
    <citation type="journal article" date="2022" name="bioRxiv">
        <title>Genomics of Preaxostyla Flagellates Illuminates Evolutionary Transitions and the Path Towards Mitochondrial Loss.</title>
        <authorList>
            <person name="Novak L.V.F."/>
            <person name="Treitli S.C."/>
            <person name="Pyrih J."/>
            <person name="Halakuc P."/>
            <person name="Pipaliya S.V."/>
            <person name="Vacek V."/>
            <person name="Brzon O."/>
            <person name="Soukal P."/>
            <person name="Eme L."/>
            <person name="Dacks J.B."/>
            <person name="Karnkowska A."/>
            <person name="Elias M."/>
            <person name="Hampl V."/>
        </authorList>
    </citation>
    <scope>NUCLEOTIDE SEQUENCE [LARGE SCALE GENOMIC DNA]</scope>
    <source>
        <strain evidence="1">NAU3</strain>
        <tissue evidence="1">Gut</tissue>
    </source>
</reference>
<comment type="caution">
    <text evidence="1">The sequence shown here is derived from an EMBL/GenBank/DDBJ whole genome shotgun (WGS) entry which is preliminary data.</text>
</comment>